<keyword evidence="3" id="KW-0804">Transcription</keyword>
<keyword evidence="2" id="KW-0238">DNA-binding</keyword>
<sequence length="106" mass="12025">MDDLAKRLGGRIRKLRKSRGQTQEQLAQEAGVSDKYLSEVERGVSKVSVEVLDKVASGLNVELRDLLAMDLEEDRKQMEDYLVRLIRGASDEQLVMLQRVVRAILV</sequence>
<name>A0ABZ2IYC2_9BACT</name>
<dbReference type="InterPro" id="IPR001387">
    <property type="entry name" value="Cro/C1-type_HTH"/>
</dbReference>
<evidence type="ECO:0000256" key="3">
    <source>
        <dbReference type="ARBA" id="ARBA00023163"/>
    </source>
</evidence>
<dbReference type="Gene3D" id="1.10.260.40">
    <property type="entry name" value="lambda repressor-like DNA-binding domains"/>
    <property type="match status" value="1"/>
</dbReference>
<dbReference type="Proteomes" id="UP001385389">
    <property type="component" value="Chromosome"/>
</dbReference>
<dbReference type="Pfam" id="PF01381">
    <property type="entry name" value="HTH_3"/>
    <property type="match status" value="1"/>
</dbReference>
<dbReference type="InterPro" id="IPR010982">
    <property type="entry name" value="Lambda_DNA-bd_dom_sf"/>
</dbReference>
<dbReference type="CDD" id="cd00093">
    <property type="entry name" value="HTH_XRE"/>
    <property type="match status" value="1"/>
</dbReference>
<organism evidence="5 6">
    <name type="scientific">Pseudodesulfovibrio methanolicus</name>
    <dbReference type="NCBI Taxonomy" id="3126690"/>
    <lineage>
        <taxon>Bacteria</taxon>
        <taxon>Pseudomonadati</taxon>
        <taxon>Thermodesulfobacteriota</taxon>
        <taxon>Desulfovibrionia</taxon>
        <taxon>Desulfovibrionales</taxon>
        <taxon>Desulfovibrionaceae</taxon>
    </lineage>
</organism>
<dbReference type="PROSITE" id="PS50943">
    <property type="entry name" value="HTH_CROC1"/>
    <property type="match status" value="1"/>
</dbReference>
<dbReference type="PANTHER" id="PTHR46797">
    <property type="entry name" value="HTH-TYPE TRANSCRIPTIONAL REGULATOR"/>
    <property type="match status" value="1"/>
</dbReference>
<protein>
    <submittedName>
        <fullName evidence="5">Helix-turn-helix domain-containing protein</fullName>
    </submittedName>
</protein>
<dbReference type="SUPFAM" id="SSF47413">
    <property type="entry name" value="lambda repressor-like DNA-binding domains"/>
    <property type="match status" value="1"/>
</dbReference>
<evidence type="ECO:0000259" key="4">
    <source>
        <dbReference type="PROSITE" id="PS50943"/>
    </source>
</evidence>
<evidence type="ECO:0000313" key="6">
    <source>
        <dbReference type="Proteomes" id="UP001385389"/>
    </source>
</evidence>
<gene>
    <name evidence="5" type="ORF">V8V93_05700</name>
</gene>
<dbReference type="InterPro" id="IPR050807">
    <property type="entry name" value="TransReg_Diox_bact_type"/>
</dbReference>
<keyword evidence="6" id="KW-1185">Reference proteome</keyword>
<accession>A0ABZ2IYC2</accession>
<evidence type="ECO:0000256" key="2">
    <source>
        <dbReference type="ARBA" id="ARBA00023125"/>
    </source>
</evidence>
<evidence type="ECO:0000256" key="1">
    <source>
        <dbReference type="ARBA" id="ARBA00023015"/>
    </source>
</evidence>
<dbReference type="SMART" id="SM00530">
    <property type="entry name" value="HTH_XRE"/>
    <property type="match status" value="1"/>
</dbReference>
<reference evidence="5 6" key="1">
    <citation type="submission" date="2024-03" db="EMBL/GenBank/DDBJ databases">
        <title>Phenotype and Genome Characterization of a Sulfate-Reducing Bacterium Pseudodesulfovibrio sp. strain 5S69, isolated from Petroleum Reservoir in Tatarstan (Russia).</title>
        <authorList>
            <person name="Bidzhieva S.K."/>
            <person name="Kadnikov V."/>
            <person name="Tourova T.P."/>
            <person name="Samigullina S.R."/>
            <person name="Sokolova D.S."/>
            <person name="Poltaraus A.B."/>
            <person name="Avtukh A.N."/>
            <person name="Tereshina V.M."/>
            <person name="Mardanov A.V."/>
            <person name="Nazina T.N."/>
        </authorList>
    </citation>
    <scope>NUCLEOTIDE SEQUENCE [LARGE SCALE GENOMIC DNA]</scope>
    <source>
        <strain evidence="5 6">5S69</strain>
    </source>
</reference>
<dbReference type="EMBL" id="CP146609">
    <property type="protein sequence ID" value="WWX23695.1"/>
    <property type="molecule type" value="Genomic_DNA"/>
</dbReference>
<evidence type="ECO:0000313" key="5">
    <source>
        <dbReference type="EMBL" id="WWX23695.1"/>
    </source>
</evidence>
<keyword evidence="1" id="KW-0805">Transcription regulation</keyword>
<dbReference type="PANTHER" id="PTHR46797:SF23">
    <property type="entry name" value="HTH-TYPE TRANSCRIPTIONAL REGULATOR SUTR"/>
    <property type="match status" value="1"/>
</dbReference>
<proteinExistence type="predicted"/>
<feature type="domain" description="HTH cro/C1-type" evidence="4">
    <location>
        <begin position="12"/>
        <end position="66"/>
    </location>
</feature>
<dbReference type="RefSeq" id="WP_338669392.1">
    <property type="nucleotide sequence ID" value="NZ_CP146609.1"/>
</dbReference>